<organism evidence="1 2">
    <name type="scientific">Striga asiatica</name>
    <name type="common">Asiatic witchweed</name>
    <name type="synonym">Buchnera asiatica</name>
    <dbReference type="NCBI Taxonomy" id="4170"/>
    <lineage>
        <taxon>Eukaryota</taxon>
        <taxon>Viridiplantae</taxon>
        <taxon>Streptophyta</taxon>
        <taxon>Embryophyta</taxon>
        <taxon>Tracheophyta</taxon>
        <taxon>Spermatophyta</taxon>
        <taxon>Magnoliopsida</taxon>
        <taxon>eudicotyledons</taxon>
        <taxon>Gunneridae</taxon>
        <taxon>Pentapetalae</taxon>
        <taxon>asterids</taxon>
        <taxon>lamiids</taxon>
        <taxon>Lamiales</taxon>
        <taxon>Orobanchaceae</taxon>
        <taxon>Buchnereae</taxon>
        <taxon>Striga</taxon>
    </lineage>
</organism>
<name>A0A5A7QKT8_STRAF</name>
<accession>A0A5A7QKT8</accession>
<keyword evidence="2" id="KW-1185">Reference proteome</keyword>
<feature type="non-terminal residue" evidence="1">
    <location>
        <position position="113"/>
    </location>
</feature>
<dbReference type="OrthoDB" id="1727355at2759"/>
<dbReference type="AlphaFoldDB" id="A0A5A7QKT8"/>
<proteinExistence type="predicted"/>
<evidence type="ECO:0000313" key="2">
    <source>
        <dbReference type="Proteomes" id="UP000325081"/>
    </source>
</evidence>
<protein>
    <submittedName>
        <fullName evidence="1">ATP synthase subunit alpha</fullName>
    </submittedName>
</protein>
<reference evidence="2" key="1">
    <citation type="journal article" date="2019" name="Curr. Biol.">
        <title>Genome Sequence of Striga asiatica Provides Insight into the Evolution of Plant Parasitism.</title>
        <authorList>
            <person name="Yoshida S."/>
            <person name="Kim S."/>
            <person name="Wafula E.K."/>
            <person name="Tanskanen J."/>
            <person name="Kim Y.M."/>
            <person name="Honaas L."/>
            <person name="Yang Z."/>
            <person name="Spallek T."/>
            <person name="Conn C.E."/>
            <person name="Ichihashi Y."/>
            <person name="Cheong K."/>
            <person name="Cui S."/>
            <person name="Der J.P."/>
            <person name="Gundlach H."/>
            <person name="Jiao Y."/>
            <person name="Hori C."/>
            <person name="Ishida J.K."/>
            <person name="Kasahara H."/>
            <person name="Kiba T."/>
            <person name="Kim M.S."/>
            <person name="Koo N."/>
            <person name="Laohavisit A."/>
            <person name="Lee Y.H."/>
            <person name="Lumba S."/>
            <person name="McCourt P."/>
            <person name="Mortimer J.C."/>
            <person name="Mutuku J.M."/>
            <person name="Nomura T."/>
            <person name="Sasaki-Sekimoto Y."/>
            <person name="Seto Y."/>
            <person name="Wang Y."/>
            <person name="Wakatake T."/>
            <person name="Sakakibara H."/>
            <person name="Demura T."/>
            <person name="Yamaguchi S."/>
            <person name="Yoneyama K."/>
            <person name="Manabe R.I."/>
            <person name="Nelson D.C."/>
            <person name="Schulman A.H."/>
            <person name="Timko M.P."/>
            <person name="dePamphilis C.W."/>
            <person name="Choi D."/>
            <person name="Shirasu K."/>
        </authorList>
    </citation>
    <scope>NUCLEOTIDE SEQUENCE [LARGE SCALE GENOMIC DNA]</scope>
    <source>
        <strain evidence="2">cv. UVA1</strain>
    </source>
</reference>
<dbReference type="EMBL" id="BKCP01007183">
    <property type="protein sequence ID" value="GER45586.1"/>
    <property type="molecule type" value="Genomic_DNA"/>
</dbReference>
<feature type="non-terminal residue" evidence="1">
    <location>
        <position position="1"/>
    </location>
</feature>
<sequence length="113" mass="12581">CKKWNFNPLLENNVRLACVKHIASVPSEPGSNSSFDYDWALQWYCVSEEGQCGGWYSYSLTAFAASVLASNLPILMVSCLPSSVPTFSSRGEFECTGLLEAKEKRDYHESDTI</sequence>
<gene>
    <name evidence="1" type="ORF">STAS_22564</name>
</gene>
<dbReference type="Proteomes" id="UP000325081">
    <property type="component" value="Unassembled WGS sequence"/>
</dbReference>
<comment type="caution">
    <text evidence="1">The sequence shown here is derived from an EMBL/GenBank/DDBJ whole genome shotgun (WGS) entry which is preliminary data.</text>
</comment>
<evidence type="ECO:0000313" key="1">
    <source>
        <dbReference type="EMBL" id="GER45586.1"/>
    </source>
</evidence>